<sequence length="245" mass="29029">MTKKQKYVSDMEVIQYIKEQEVVTWDSLEKRFGITRVALWRKLKKHKKITSLNKNSKYFTILNFVEDKMDDNGIWKYNDLIFSIHGGVCDTIKYLVDTSNQGIKCKDLDIIMNISTGPHLLKTIKKGYIVRGKISREWVYFSSNEKVMLQQLKKREMHDIVKIDTSQTEKSTIPQEKGKNWSNTSIKPYVVWKEKAKERRLKNKFLKQRVKELTTSRDSWKNKAKKTNNTSNDLERENIDLKKKT</sequence>
<proteinExistence type="predicted"/>
<gene>
    <name evidence="2" type="ORF">MSIBF_A1420013</name>
</gene>
<reference evidence="2" key="1">
    <citation type="submission" date="2014-09" db="EMBL/GenBank/DDBJ databases">
        <authorList>
            <person name="Probst J Alexander"/>
        </authorList>
    </citation>
    <scope>NUCLEOTIDE SEQUENCE</scope>
</reference>
<protein>
    <submittedName>
        <fullName evidence="2">Uncharacterized protein</fullName>
    </submittedName>
</protein>
<feature type="region of interest" description="Disordered" evidence="1">
    <location>
        <begin position="213"/>
        <end position="245"/>
    </location>
</feature>
<accession>A0A098E685</accession>
<dbReference type="EMBL" id="CCXY01000049">
    <property type="protein sequence ID" value="CEG11402.1"/>
    <property type="molecule type" value="Genomic_DNA"/>
</dbReference>
<name>A0A098E685_9ZZZZ</name>
<evidence type="ECO:0000313" key="2">
    <source>
        <dbReference type="EMBL" id="CEG11402.1"/>
    </source>
</evidence>
<evidence type="ECO:0000256" key="1">
    <source>
        <dbReference type="SAM" id="MobiDB-lite"/>
    </source>
</evidence>
<feature type="compositionally biased region" description="Basic and acidic residues" evidence="1">
    <location>
        <begin position="233"/>
        <end position="245"/>
    </location>
</feature>
<organism evidence="2">
    <name type="scientific">groundwater metagenome</name>
    <dbReference type="NCBI Taxonomy" id="717931"/>
    <lineage>
        <taxon>unclassified sequences</taxon>
        <taxon>metagenomes</taxon>
        <taxon>ecological metagenomes</taxon>
    </lineage>
</organism>
<dbReference type="AlphaFoldDB" id="A0A098E685"/>